<dbReference type="Proteomes" id="UP001156670">
    <property type="component" value="Unassembled WGS sequence"/>
</dbReference>
<evidence type="ECO:0000256" key="1">
    <source>
        <dbReference type="SAM" id="MobiDB-lite"/>
    </source>
</evidence>
<feature type="transmembrane region" description="Helical" evidence="2">
    <location>
        <begin position="12"/>
        <end position="33"/>
    </location>
</feature>
<feature type="compositionally biased region" description="Pro residues" evidence="1">
    <location>
        <begin position="358"/>
        <end position="384"/>
    </location>
</feature>
<dbReference type="InterPro" id="IPR052173">
    <property type="entry name" value="Beta-lactam_resp_regulator"/>
</dbReference>
<feature type="compositionally biased region" description="Polar residues" evidence="1">
    <location>
        <begin position="339"/>
        <end position="348"/>
    </location>
</feature>
<reference evidence="5" key="1">
    <citation type="journal article" date="2019" name="Int. J. Syst. Evol. Microbiol.">
        <title>The Global Catalogue of Microorganisms (GCM) 10K type strain sequencing project: providing services to taxonomists for standard genome sequencing and annotation.</title>
        <authorList>
            <consortium name="The Broad Institute Genomics Platform"/>
            <consortium name="The Broad Institute Genome Sequencing Center for Infectious Disease"/>
            <person name="Wu L."/>
            <person name="Ma J."/>
        </authorList>
    </citation>
    <scope>NUCLEOTIDE SEQUENCE [LARGE SCALE GENOMIC DNA]</scope>
    <source>
        <strain evidence="5">NBRC 111980</strain>
    </source>
</reference>
<gene>
    <name evidence="4" type="ORF">GCM10007901_28010</name>
</gene>
<protein>
    <recommendedName>
        <fullName evidence="3">Peptidase M56 domain-containing protein</fullName>
    </recommendedName>
</protein>
<feature type="transmembrane region" description="Helical" evidence="2">
    <location>
        <begin position="316"/>
        <end position="333"/>
    </location>
</feature>
<evidence type="ECO:0000313" key="4">
    <source>
        <dbReference type="EMBL" id="GLQ93850.1"/>
    </source>
</evidence>
<organism evidence="4 5">
    <name type="scientific">Dyella acidisoli</name>
    <dbReference type="NCBI Taxonomy" id="1867834"/>
    <lineage>
        <taxon>Bacteria</taxon>
        <taxon>Pseudomonadati</taxon>
        <taxon>Pseudomonadota</taxon>
        <taxon>Gammaproteobacteria</taxon>
        <taxon>Lysobacterales</taxon>
        <taxon>Rhodanobacteraceae</taxon>
        <taxon>Dyella</taxon>
    </lineage>
</organism>
<feature type="domain" description="Peptidase M56" evidence="3">
    <location>
        <begin position="18"/>
        <end position="305"/>
    </location>
</feature>
<feature type="compositionally biased region" description="Basic and acidic residues" evidence="1">
    <location>
        <begin position="597"/>
        <end position="607"/>
    </location>
</feature>
<keyword evidence="2" id="KW-1133">Transmembrane helix</keyword>
<dbReference type="PANTHER" id="PTHR34978">
    <property type="entry name" value="POSSIBLE SENSOR-TRANSDUCER PROTEIN BLAR"/>
    <property type="match status" value="1"/>
</dbReference>
<name>A0ABQ5XQ21_9GAMM</name>
<feature type="region of interest" description="Disordered" evidence="1">
    <location>
        <begin position="339"/>
        <end position="392"/>
    </location>
</feature>
<dbReference type="EMBL" id="BSOB01000025">
    <property type="protein sequence ID" value="GLQ93850.1"/>
    <property type="molecule type" value="Genomic_DNA"/>
</dbReference>
<evidence type="ECO:0000313" key="5">
    <source>
        <dbReference type="Proteomes" id="UP001156670"/>
    </source>
</evidence>
<accession>A0ABQ5XQ21</accession>
<dbReference type="RefSeq" id="WP_284321550.1">
    <property type="nucleotide sequence ID" value="NZ_BSOB01000025.1"/>
</dbReference>
<keyword evidence="2" id="KW-0812">Transmembrane</keyword>
<evidence type="ECO:0000259" key="3">
    <source>
        <dbReference type="Pfam" id="PF05569"/>
    </source>
</evidence>
<dbReference type="Pfam" id="PF05569">
    <property type="entry name" value="Peptidase_M56"/>
    <property type="match status" value="1"/>
</dbReference>
<comment type="caution">
    <text evidence="4">The sequence shown here is derived from an EMBL/GenBank/DDBJ whole genome shotgun (WGS) entry which is preliminary data.</text>
</comment>
<feature type="transmembrane region" description="Helical" evidence="2">
    <location>
        <begin position="45"/>
        <end position="67"/>
    </location>
</feature>
<dbReference type="InterPro" id="IPR008756">
    <property type="entry name" value="Peptidase_M56"/>
</dbReference>
<dbReference type="PANTHER" id="PTHR34978:SF3">
    <property type="entry name" value="SLR0241 PROTEIN"/>
    <property type="match status" value="1"/>
</dbReference>
<proteinExistence type="predicted"/>
<feature type="region of interest" description="Disordered" evidence="1">
    <location>
        <begin position="550"/>
        <end position="607"/>
    </location>
</feature>
<dbReference type="CDD" id="cd07341">
    <property type="entry name" value="M56_BlaR1_MecR1_like"/>
    <property type="match status" value="1"/>
</dbReference>
<sequence length="607" mass="65686">MHTFSTLADTLLARLAWTSAQAALLIALLWLVIRLLPRLSPAVRCMLWWLVAAQLVLGVAISTPVQLRWLTPKASMPVASIEHAAAHVHIHTGAAATLATPTASLAVEQAAWSWPLAIVIAWFCVVLLQACLAIRQWLESRALVRHAQPITDTALHALCMRQAQALGMPRVPALRVSQAIVSPQVCGLWRPVVLLPAEQTLSADELAMAMAHELAHIRRGDLWLGWIPAIAQRLFFFHPLVRWAVREYAVYREAACDAQVLQRHGAAPHCYGHLLVRLGVVDPMHASLAGASSTFQNLKRRLLMLQQSETTPRMRSWLLVAAIALVGVLPYRVTTANAEQTSTVSQAPATAGANTYVPPAPPPPPPPPPAMPPLPAPPPQPPAPADFGPHAHHVDIDTRAGAERGFVLLDGDTIVVDGSEADLAEAQRLHKTEGSVLLLRRNDKTYVIHNADVIRQAKDIYAQSAQLAQAQGELAGQQGALAGQQAALAARRGALASRQADVEGRRAAIEAQGEALRSATKSQNNAGNEASLEGQLRGIDAEQAEIQRESKELDQESVALSKQETALSRREKAMSKQQQLSSQDMDRQLDTLLGEAISKDLPKPTDR</sequence>
<keyword evidence="5" id="KW-1185">Reference proteome</keyword>
<feature type="transmembrane region" description="Helical" evidence="2">
    <location>
        <begin position="112"/>
        <end position="134"/>
    </location>
</feature>
<keyword evidence="2" id="KW-0472">Membrane</keyword>
<evidence type="ECO:0000256" key="2">
    <source>
        <dbReference type="SAM" id="Phobius"/>
    </source>
</evidence>